<dbReference type="InParanoid" id="A0A0C2WIA5"/>
<feature type="non-terminal residue" evidence="1">
    <location>
        <position position="68"/>
    </location>
</feature>
<proteinExistence type="predicted"/>
<organism evidence="1 2">
    <name type="scientific">Amanita muscaria (strain Koide BX008)</name>
    <dbReference type="NCBI Taxonomy" id="946122"/>
    <lineage>
        <taxon>Eukaryota</taxon>
        <taxon>Fungi</taxon>
        <taxon>Dikarya</taxon>
        <taxon>Basidiomycota</taxon>
        <taxon>Agaricomycotina</taxon>
        <taxon>Agaricomycetes</taxon>
        <taxon>Agaricomycetidae</taxon>
        <taxon>Agaricales</taxon>
        <taxon>Pluteineae</taxon>
        <taxon>Amanitaceae</taxon>
        <taxon>Amanita</taxon>
    </lineage>
</organism>
<dbReference type="Proteomes" id="UP000054549">
    <property type="component" value="Unassembled WGS sequence"/>
</dbReference>
<evidence type="ECO:0000313" key="2">
    <source>
        <dbReference type="Proteomes" id="UP000054549"/>
    </source>
</evidence>
<keyword evidence="2" id="KW-1185">Reference proteome</keyword>
<evidence type="ECO:0000313" key="1">
    <source>
        <dbReference type="EMBL" id="KIL55868.1"/>
    </source>
</evidence>
<dbReference type="AlphaFoldDB" id="A0A0C2WIA5"/>
<protein>
    <submittedName>
        <fullName evidence="1">Uncharacterized protein</fullName>
    </submittedName>
</protein>
<sequence>GRQKYDRHHLCKHLVQAVEPPRAHFWREVIRRRVKPIYQHPSLIEKGHNLPAIALSRDPGTISDGDDH</sequence>
<accession>A0A0C2WIA5</accession>
<name>A0A0C2WIA5_AMAMK</name>
<dbReference type="OrthoDB" id="3221775at2759"/>
<reference evidence="1 2" key="1">
    <citation type="submission" date="2014-04" db="EMBL/GenBank/DDBJ databases">
        <title>Evolutionary Origins and Diversification of the Mycorrhizal Mutualists.</title>
        <authorList>
            <consortium name="DOE Joint Genome Institute"/>
            <consortium name="Mycorrhizal Genomics Consortium"/>
            <person name="Kohler A."/>
            <person name="Kuo A."/>
            <person name="Nagy L.G."/>
            <person name="Floudas D."/>
            <person name="Copeland A."/>
            <person name="Barry K.W."/>
            <person name="Cichocki N."/>
            <person name="Veneault-Fourrey C."/>
            <person name="LaButti K."/>
            <person name="Lindquist E.A."/>
            <person name="Lipzen A."/>
            <person name="Lundell T."/>
            <person name="Morin E."/>
            <person name="Murat C."/>
            <person name="Riley R."/>
            <person name="Ohm R."/>
            <person name="Sun H."/>
            <person name="Tunlid A."/>
            <person name="Henrissat B."/>
            <person name="Grigoriev I.V."/>
            <person name="Hibbett D.S."/>
            <person name="Martin F."/>
        </authorList>
    </citation>
    <scope>NUCLEOTIDE SEQUENCE [LARGE SCALE GENOMIC DNA]</scope>
    <source>
        <strain evidence="1 2">Koide BX008</strain>
    </source>
</reference>
<gene>
    <name evidence="1" type="ORF">M378DRAFT_51153</name>
</gene>
<feature type="non-terminal residue" evidence="1">
    <location>
        <position position="1"/>
    </location>
</feature>
<dbReference type="EMBL" id="KN818465">
    <property type="protein sequence ID" value="KIL55868.1"/>
    <property type="molecule type" value="Genomic_DNA"/>
</dbReference>
<dbReference type="HOGENOM" id="CLU_2711815_0_0_1"/>